<evidence type="ECO:0000313" key="1">
    <source>
        <dbReference type="EMBL" id="PKA52558.1"/>
    </source>
</evidence>
<dbReference type="EMBL" id="KZ452001">
    <property type="protein sequence ID" value="PKA52558.1"/>
    <property type="molecule type" value="Genomic_DNA"/>
</dbReference>
<keyword evidence="2" id="KW-1185">Reference proteome</keyword>
<proteinExistence type="predicted"/>
<name>A0A2I0AAI8_9ASPA</name>
<sequence length="99" mass="10928">MTERGRPQTNGATPPANCDALHRALGDCHRRMRDQRQRSIACRHLNRSLAECLVAVFCPEEVEAVRSLCASSGTALKRSQCRDARLALSVCLAVHQDVD</sequence>
<gene>
    <name evidence="1" type="ORF">AXF42_Ash001538</name>
</gene>
<evidence type="ECO:0008006" key="3">
    <source>
        <dbReference type="Google" id="ProtNLM"/>
    </source>
</evidence>
<protein>
    <recommendedName>
        <fullName evidence="3">COX assembly mitochondrial protein</fullName>
    </recommendedName>
</protein>
<dbReference type="STRING" id="1088818.A0A2I0AAI8"/>
<accession>A0A2I0AAI8</accession>
<evidence type="ECO:0000313" key="2">
    <source>
        <dbReference type="Proteomes" id="UP000236161"/>
    </source>
</evidence>
<organism evidence="1 2">
    <name type="scientific">Apostasia shenzhenica</name>
    <dbReference type="NCBI Taxonomy" id="1088818"/>
    <lineage>
        <taxon>Eukaryota</taxon>
        <taxon>Viridiplantae</taxon>
        <taxon>Streptophyta</taxon>
        <taxon>Embryophyta</taxon>
        <taxon>Tracheophyta</taxon>
        <taxon>Spermatophyta</taxon>
        <taxon>Magnoliopsida</taxon>
        <taxon>Liliopsida</taxon>
        <taxon>Asparagales</taxon>
        <taxon>Orchidaceae</taxon>
        <taxon>Apostasioideae</taxon>
        <taxon>Apostasia</taxon>
    </lineage>
</organism>
<dbReference type="OrthoDB" id="771242at2759"/>
<dbReference type="AlphaFoldDB" id="A0A2I0AAI8"/>
<dbReference type="Proteomes" id="UP000236161">
    <property type="component" value="Unassembled WGS sequence"/>
</dbReference>
<reference evidence="1 2" key="1">
    <citation type="journal article" date="2017" name="Nature">
        <title>The Apostasia genome and the evolution of orchids.</title>
        <authorList>
            <person name="Zhang G.Q."/>
            <person name="Liu K.W."/>
            <person name="Li Z."/>
            <person name="Lohaus R."/>
            <person name="Hsiao Y.Y."/>
            <person name="Niu S.C."/>
            <person name="Wang J.Y."/>
            <person name="Lin Y.C."/>
            <person name="Xu Q."/>
            <person name="Chen L.J."/>
            <person name="Yoshida K."/>
            <person name="Fujiwara S."/>
            <person name="Wang Z.W."/>
            <person name="Zhang Y.Q."/>
            <person name="Mitsuda N."/>
            <person name="Wang M."/>
            <person name="Liu G.H."/>
            <person name="Pecoraro L."/>
            <person name="Huang H.X."/>
            <person name="Xiao X.J."/>
            <person name="Lin M."/>
            <person name="Wu X.Y."/>
            <person name="Wu W.L."/>
            <person name="Chen Y.Y."/>
            <person name="Chang S.B."/>
            <person name="Sakamoto S."/>
            <person name="Ohme-Takagi M."/>
            <person name="Yagi M."/>
            <person name="Zeng S.J."/>
            <person name="Shen C.Y."/>
            <person name="Yeh C.M."/>
            <person name="Luo Y.B."/>
            <person name="Tsai W.C."/>
            <person name="Van de Peer Y."/>
            <person name="Liu Z.J."/>
        </authorList>
    </citation>
    <scope>NUCLEOTIDE SEQUENCE [LARGE SCALE GENOMIC DNA]</scope>
    <source>
        <strain evidence="2">cv. Shenzhen</strain>
        <tissue evidence="1">Stem</tissue>
    </source>
</reference>